<proteinExistence type="predicted"/>
<reference evidence="1" key="1">
    <citation type="journal article" date="2021" name="Proc. Natl. Acad. Sci. U.S.A.">
        <title>A Catalog of Tens of Thousands of Viruses from Human Metagenomes Reveals Hidden Associations with Chronic Diseases.</title>
        <authorList>
            <person name="Tisza M.J."/>
            <person name="Buck C.B."/>
        </authorList>
    </citation>
    <scope>NUCLEOTIDE SEQUENCE</scope>
    <source>
        <strain evidence="1">Ctq8D8</strain>
    </source>
</reference>
<sequence>MSTKTSPTRTTRTTWTRVLRHPQARIKPLDADTLHEAKTCLVYENGQAVAQLKSCGQRCWGVYPTGMTIPAAFGASALEAVTAWMSARDGATS</sequence>
<name>A0A8S5SMA2_9CAUD</name>
<evidence type="ECO:0000313" key="1">
    <source>
        <dbReference type="EMBL" id="DAF52196.1"/>
    </source>
</evidence>
<protein>
    <submittedName>
        <fullName evidence="1">Uncharacterized protein</fullName>
    </submittedName>
</protein>
<organism evidence="1">
    <name type="scientific">Siphoviridae sp. ctq8D8</name>
    <dbReference type="NCBI Taxonomy" id="2827944"/>
    <lineage>
        <taxon>Viruses</taxon>
        <taxon>Duplodnaviria</taxon>
        <taxon>Heunggongvirae</taxon>
        <taxon>Uroviricota</taxon>
        <taxon>Caudoviricetes</taxon>
    </lineage>
</organism>
<accession>A0A8S5SMA2</accession>
<dbReference type="EMBL" id="BK032630">
    <property type="protein sequence ID" value="DAF52196.1"/>
    <property type="molecule type" value="Genomic_DNA"/>
</dbReference>